<gene>
    <name evidence="3" type="ORF">Cantr_08620</name>
</gene>
<feature type="transmembrane region" description="Helical" evidence="2">
    <location>
        <begin position="142"/>
        <end position="165"/>
    </location>
</feature>
<proteinExistence type="predicted"/>
<feature type="region of interest" description="Disordered" evidence="1">
    <location>
        <begin position="1"/>
        <end position="34"/>
    </location>
</feature>
<sequence>MNRFNLPGSFYQDSIPSGASTTATPGTNREVQQKTEFETSQLIHTKTKDQFDLLAHMEFLSYMIIFYQFIKYCHLACLIPLLLHLSLQMILNSKLITHNEDYPQIIALLMGHNDDEEEDGEGNEGGRDRVYRTFLHNYCYFLYMKTIFVLLYHTLFVCTWVISIVNSQQLDKLQHGTWWLISFIGEDVPDVDATTPYFTKLCKLGLFQLLFTDILILFMQLALYQSMYKQSDAFQLERRLNEKEVFIIRKDPHAQVVVDDGSVKVNDDGIPTVLKIRLYECFESEAYQ</sequence>
<evidence type="ECO:0000256" key="2">
    <source>
        <dbReference type="SAM" id="Phobius"/>
    </source>
</evidence>
<keyword evidence="4" id="KW-1185">Reference proteome</keyword>
<feature type="transmembrane region" description="Helical" evidence="2">
    <location>
        <begin position="59"/>
        <end position="83"/>
    </location>
</feature>
<evidence type="ECO:0000256" key="1">
    <source>
        <dbReference type="SAM" id="MobiDB-lite"/>
    </source>
</evidence>
<reference evidence="3 4" key="1">
    <citation type="submission" date="2018-06" db="EMBL/GenBank/DDBJ databases">
        <title>Whole genome sequencing of Candida tropicalis (genome annotated by CSBL at Korea University).</title>
        <authorList>
            <person name="Ahn J."/>
        </authorList>
    </citation>
    <scope>NUCLEOTIDE SEQUENCE [LARGE SCALE GENOMIC DNA]</scope>
    <source>
        <strain evidence="3 4">ATCC 20962</strain>
    </source>
</reference>
<keyword evidence="2" id="KW-1133">Transmembrane helix</keyword>
<dbReference type="Proteomes" id="UP000253472">
    <property type="component" value="Unassembled WGS sequence"/>
</dbReference>
<keyword evidence="2" id="KW-0812">Transmembrane</keyword>
<feature type="transmembrane region" description="Helical" evidence="2">
    <location>
        <begin position="205"/>
        <end position="224"/>
    </location>
</feature>
<accession>A0A367Y7F8</accession>
<evidence type="ECO:0000313" key="4">
    <source>
        <dbReference type="Proteomes" id="UP000253472"/>
    </source>
</evidence>
<name>A0A367Y7F8_9ASCO</name>
<organism evidence="3 4">
    <name type="scientific">Candida viswanathii</name>
    <dbReference type="NCBI Taxonomy" id="5486"/>
    <lineage>
        <taxon>Eukaryota</taxon>
        <taxon>Fungi</taxon>
        <taxon>Dikarya</taxon>
        <taxon>Ascomycota</taxon>
        <taxon>Saccharomycotina</taxon>
        <taxon>Pichiomycetes</taxon>
        <taxon>Debaryomycetaceae</taxon>
        <taxon>Candida/Lodderomyces clade</taxon>
        <taxon>Candida</taxon>
    </lineage>
</organism>
<dbReference type="OrthoDB" id="4083114at2759"/>
<protein>
    <submittedName>
        <fullName evidence="3">Uncharacterized protein</fullName>
    </submittedName>
</protein>
<evidence type="ECO:0000313" key="3">
    <source>
        <dbReference type="EMBL" id="RCK60982.1"/>
    </source>
</evidence>
<keyword evidence="2" id="KW-0472">Membrane</keyword>
<dbReference type="AlphaFoldDB" id="A0A367Y7F8"/>
<comment type="caution">
    <text evidence="3">The sequence shown here is derived from an EMBL/GenBank/DDBJ whole genome shotgun (WGS) entry which is preliminary data.</text>
</comment>
<dbReference type="EMBL" id="QLNQ01000026">
    <property type="protein sequence ID" value="RCK60982.1"/>
    <property type="molecule type" value="Genomic_DNA"/>
</dbReference>
<feature type="compositionally biased region" description="Polar residues" evidence="1">
    <location>
        <begin position="11"/>
        <end position="30"/>
    </location>
</feature>